<feature type="non-terminal residue" evidence="2">
    <location>
        <position position="492"/>
    </location>
</feature>
<evidence type="ECO:0000313" key="3">
    <source>
        <dbReference type="Proteomes" id="UP001162156"/>
    </source>
</evidence>
<gene>
    <name evidence="2" type="ORF">NQ314_003144</name>
</gene>
<dbReference type="InterPro" id="IPR038884">
    <property type="entry name" value="CFAP61"/>
</dbReference>
<sequence>MIAHVHPNIPAIPPWEWRSWLHNLYGLEEVDSRNALWINLLLWDPCYYFLFMRPLVQRLFQIRNFMQYLLLVLPPGANKIDFLDNLGTRVVPKDCANPKSCQTLYLMQRQDFIITYKIRRAVEEDNDDLIPLINSHSIRLQETYGSYYIAELLTRHKDSGRQIIVAEHQGSAVAVLCLNETVNYQILNEEFELTPYNGLKKPHPDDTDVLLDILYPSMEQLQLQHKFEEEVTDIIEKKLSFETIRSRFSEQEFLIHVSITSSDDYSLVFTSASMFVFQDDEDKKSYSLDSIDREPNAFALEIAASHPDHEAGLKMLFESSFECFTDRDYCIMSVPSTVPTNNLTNYFGRVIPRSYGTFPYELYLLHRNSVLSKIDVEMATRNHEKPVKLLLSTIPNNYYIIQQFDTFLYNKESPFMAFVLTSENQVVGIAILSEEFEVDRLQAHYDLSSVMNPKMHRTGSHGLLEALVMSPIFMAHGKYFLRELHRLSDFSI</sequence>
<protein>
    <recommendedName>
        <fullName evidence="1">Cilia- and flagella-associated protein 61 N-terminal domain-containing protein</fullName>
    </recommendedName>
</protein>
<comment type="caution">
    <text evidence="2">The sequence shown here is derived from an EMBL/GenBank/DDBJ whole genome shotgun (WGS) entry which is preliminary data.</text>
</comment>
<dbReference type="EMBL" id="JANEYF010000904">
    <property type="protein sequence ID" value="KAJ8967027.1"/>
    <property type="molecule type" value="Genomic_DNA"/>
</dbReference>
<dbReference type="Pfam" id="PF16092">
    <property type="entry name" value="CFAP61_N"/>
    <property type="match status" value="1"/>
</dbReference>
<accession>A0AAV8ZN51</accession>
<feature type="domain" description="Cilia- and flagella-associated protein 61 N-terminal" evidence="1">
    <location>
        <begin position="5"/>
        <end position="202"/>
    </location>
</feature>
<name>A0AAV8ZN51_9CUCU</name>
<dbReference type="AlphaFoldDB" id="A0AAV8ZN51"/>
<proteinExistence type="predicted"/>
<evidence type="ECO:0000313" key="2">
    <source>
        <dbReference type="EMBL" id="KAJ8967027.1"/>
    </source>
</evidence>
<dbReference type="Proteomes" id="UP001162156">
    <property type="component" value="Unassembled WGS sequence"/>
</dbReference>
<reference evidence="2" key="1">
    <citation type="journal article" date="2023" name="Insect Mol. Biol.">
        <title>Genome sequencing provides insights into the evolution of gene families encoding plant cell wall-degrading enzymes in longhorned beetles.</title>
        <authorList>
            <person name="Shin N.R."/>
            <person name="Okamura Y."/>
            <person name="Kirsch R."/>
            <person name="Pauchet Y."/>
        </authorList>
    </citation>
    <scope>NUCLEOTIDE SEQUENCE</scope>
    <source>
        <strain evidence="2">RBIC_L_NR</strain>
    </source>
</reference>
<organism evidence="2 3">
    <name type="scientific">Rhamnusium bicolor</name>
    <dbReference type="NCBI Taxonomy" id="1586634"/>
    <lineage>
        <taxon>Eukaryota</taxon>
        <taxon>Metazoa</taxon>
        <taxon>Ecdysozoa</taxon>
        <taxon>Arthropoda</taxon>
        <taxon>Hexapoda</taxon>
        <taxon>Insecta</taxon>
        <taxon>Pterygota</taxon>
        <taxon>Neoptera</taxon>
        <taxon>Endopterygota</taxon>
        <taxon>Coleoptera</taxon>
        <taxon>Polyphaga</taxon>
        <taxon>Cucujiformia</taxon>
        <taxon>Chrysomeloidea</taxon>
        <taxon>Cerambycidae</taxon>
        <taxon>Lepturinae</taxon>
        <taxon>Rhagiini</taxon>
        <taxon>Rhamnusium</taxon>
    </lineage>
</organism>
<dbReference type="InterPro" id="IPR032151">
    <property type="entry name" value="CFAP61_N"/>
</dbReference>
<evidence type="ECO:0000259" key="1">
    <source>
        <dbReference type="Pfam" id="PF16092"/>
    </source>
</evidence>
<keyword evidence="3" id="KW-1185">Reference proteome</keyword>
<dbReference type="PANTHER" id="PTHR21178">
    <property type="entry name" value="CILIA- AND FLAGELLA-ASSOCIATED PROTEIN 61"/>
    <property type="match status" value="1"/>
</dbReference>
<dbReference type="PANTHER" id="PTHR21178:SF8">
    <property type="entry name" value="CILIA- AND FLAGELLA-ASSOCIATED PROTEIN 61"/>
    <property type="match status" value="1"/>
</dbReference>